<dbReference type="PANTHER" id="PTHR30529:SF1">
    <property type="entry name" value="CYTOCHROME B561 HOMOLOG 2"/>
    <property type="match status" value="1"/>
</dbReference>
<keyword evidence="5" id="KW-0349">Heme</keyword>
<evidence type="ECO:0000256" key="6">
    <source>
        <dbReference type="ARBA" id="ARBA00022692"/>
    </source>
</evidence>
<evidence type="ECO:0000259" key="14">
    <source>
        <dbReference type="Pfam" id="PF01292"/>
    </source>
</evidence>
<dbReference type="Pfam" id="PF01292">
    <property type="entry name" value="Ni_hydr_CYTB"/>
    <property type="match status" value="1"/>
</dbReference>
<comment type="cofactor">
    <cofactor evidence="1">
        <name>heme b</name>
        <dbReference type="ChEBI" id="CHEBI:60344"/>
    </cofactor>
</comment>
<dbReference type="InterPro" id="IPR052168">
    <property type="entry name" value="Cytochrome_b561_oxidase"/>
</dbReference>
<name>A0A1C3EBS2_9GAMM</name>
<keyword evidence="8" id="KW-0249">Electron transport</keyword>
<evidence type="ECO:0000256" key="12">
    <source>
        <dbReference type="ARBA" id="ARBA00037975"/>
    </source>
</evidence>
<accession>A0A1C3EBS2</accession>
<evidence type="ECO:0000256" key="11">
    <source>
        <dbReference type="ARBA" id="ARBA00023136"/>
    </source>
</evidence>
<keyword evidence="16" id="KW-1185">Reference proteome</keyword>
<dbReference type="InterPro" id="IPR011577">
    <property type="entry name" value="Cyt_b561_bac/Ni-Hgenase"/>
</dbReference>
<feature type="transmembrane region" description="Helical" evidence="13">
    <location>
        <begin position="108"/>
        <end position="132"/>
    </location>
</feature>
<comment type="similarity">
    <text evidence="12">Belongs to the cytochrome b561 family.</text>
</comment>
<dbReference type="SUPFAM" id="SSF81342">
    <property type="entry name" value="Transmembrane di-heme cytochromes"/>
    <property type="match status" value="1"/>
</dbReference>
<feature type="domain" description="Cytochrome b561 bacterial/Ni-hydrogenase" evidence="14">
    <location>
        <begin position="2"/>
        <end position="146"/>
    </location>
</feature>
<evidence type="ECO:0000256" key="7">
    <source>
        <dbReference type="ARBA" id="ARBA00022723"/>
    </source>
</evidence>
<evidence type="ECO:0000256" key="8">
    <source>
        <dbReference type="ARBA" id="ARBA00022982"/>
    </source>
</evidence>
<keyword evidence="3" id="KW-0813">Transport</keyword>
<dbReference type="GO" id="GO:0046872">
    <property type="term" value="F:metal ion binding"/>
    <property type="evidence" value="ECO:0007669"/>
    <property type="project" value="UniProtKB-KW"/>
</dbReference>
<evidence type="ECO:0000256" key="9">
    <source>
        <dbReference type="ARBA" id="ARBA00022989"/>
    </source>
</evidence>
<evidence type="ECO:0000256" key="5">
    <source>
        <dbReference type="ARBA" id="ARBA00022617"/>
    </source>
</evidence>
<feature type="transmembrane region" description="Helical" evidence="13">
    <location>
        <begin position="72"/>
        <end position="96"/>
    </location>
</feature>
<evidence type="ECO:0000256" key="13">
    <source>
        <dbReference type="SAM" id="Phobius"/>
    </source>
</evidence>
<evidence type="ECO:0000256" key="1">
    <source>
        <dbReference type="ARBA" id="ARBA00001970"/>
    </source>
</evidence>
<keyword evidence="11 13" id="KW-0472">Membrane</keyword>
<keyword evidence="4" id="KW-1003">Cell membrane</keyword>
<sequence length="150" mass="16813">MLHWSFVIIFIYGVIKQVNDISQLEDESLLVFEIVFAFLFVTLLGIRFVYMKNTQTSLPSESPEWQKKAARIVHLGMYLSLAIIAISGLIIGGLFWQGKSEGLLIDSIVVLHELSVSSSYALISVHIIAALYHKILKDGVWSAMVPMSKD</sequence>
<dbReference type="AlphaFoldDB" id="A0A1C3EBS2"/>
<feature type="transmembrane region" description="Helical" evidence="13">
    <location>
        <begin position="29"/>
        <end position="51"/>
    </location>
</feature>
<dbReference type="GO" id="GO:0020037">
    <property type="term" value="F:heme binding"/>
    <property type="evidence" value="ECO:0007669"/>
    <property type="project" value="TreeGrafter"/>
</dbReference>
<organism evidence="15 16">
    <name type="scientific">Veronia pacifica</name>
    <dbReference type="NCBI Taxonomy" id="1080227"/>
    <lineage>
        <taxon>Bacteria</taxon>
        <taxon>Pseudomonadati</taxon>
        <taxon>Pseudomonadota</taxon>
        <taxon>Gammaproteobacteria</taxon>
        <taxon>Vibrionales</taxon>
        <taxon>Vibrionaceae</taxon>
        <taxon>Veronia</taxon>
    </lineage>
</organism>
<evidence type="ECO:0000256" key="10">
    <source>
        <dbReference type="ARBA" id="ARBA00023004"/>
    </source>
</evidence>
<evidence type="ECO:0000256" key="3">
    <source>
        <dbReference type="ARBA" id="ARBA00022448"/>
    </source>
</evidence>
<dbReference type="GO" id="GO:0009055">
    <property type="term" value="F:electron transfer activity"/>
    <property type="evidence" value="ECO:0007669"/>
    <property type="project" value="InterPro"/>
</dbReference>
<gene>
    <name evidence="15" type="ORF">A8L45_19465</name>
</gene>
<keyword evidence="7" id="KW-0479">Metal-binding</keyword>
<dbReference type="GO" id="GO:0022904">
    <property type="term" value="P:respiratory electron transport chain"/>
    <property type="evidence" value="ECO:0007669"/>
    <property type="project" value="InterPro"/>
</dbReference>
<evidence type="ECO:0000313" key="16">
    <source>
        <dbReference type="Proteomes" id="UP000094936"/>
    </source>
</evidence>
<evidence type="ECO:0000256" key="2">
    <source>
        <dbReference type="ARBA" id="ARBA00004651"/>
    </source>
</evidence>
<dbReference type="PANTHER" id="PTHR30529">
    <property type="entry name" value="CYTOCHROME B561"/>
    <property type="match status" value="1"/>
</dbReference>
<comment type="caution">
    <text evidence="15">The sequence shown here is derived from an EMBL/GenBank/DDBJ whole genome shotgun (WGS) entry which is preliminary data.</text>
</comment>
<keyword evidence="9 13" id="KW-1133">Transmembrane helix</keyword>
<comment type="subcellular location">
    <subcellularLocation>
        <location evidence="2">Cell membrane</location>
        <topology evidence="2">Multi-pass membrane protein</topology>
    </subcellularLocation>
</comment>
<evidence type="ECO:0000313" key="15">
    <source>
        <dbReference type="EMBL" id="ODA30717.1"/>
    </source>
</evidence>
<keyword evidence="6 13" id="KW-0812">Transmembrane</keyword>
<dbReference type="EMBL" id="LYBM01000048">
    <property type="protein sequence ID" value="ODA30717.1"/>
    <property type="molecule type" value="Genomic_DNA"/>
</dbReference>
<dbReference type="Proteomes" id="UP000094936">
    <property type="component" value="Unassembled WGS sequence"/>
</dbReference>
<dbReference type="InterPro" id="IPR016174">
    <property type="entry name" value="Di-haem_cyt_TM"/>
</dbReference>
<dbReference type="GO" id="GO:0005886">
    <property type="term" value="C:plasma membrane"/>
    <property type="evidence" value="ECO:0007669"/>
    <property type="project" value="UniProtKB-SubCell"/>
</dbReference>
<proteinExistence type="inferred from homology"/>
<evidence type="ECO:0000256" key="4">
    <source>
        <dbReference type="ARBA" id="ARBA00022475"/>
    </source>
</evidence>
<reference evidence="15 16" key="1">
    <citation type="submission" date="2016-05" db="EMBL/GenBank/DDBJ databases">
        <title>Genomic Taxonomy of the Vibrionaceae.</title>
        <authorList>
            <person name="Gomez-Gil B."/>
            <person name="Enciso-Ibarra J."/>
        </authorList>
    </citation>
    <scope>NUCLEOTIDE SEQUENCE [LARGE SCALE GENOMIC DNA]</scope>
    <source>
        <strain evidence="15 16">CAIM 1920</strain>
    </source>
</reference>
<keyword evidence="10" id="KW-0408">Iron</keyword>
<protein>
    <submittedName>
        <fullName evidence="15">Cytochrome B</fullName>
    </submittedName>
</protein>